<feature type="compositionally biased region" description="Basic and acidic residues" evidence="1">
    <location>
        <begin position="82"/>
        <end position="100"/>
    </location>
</feature>
<protein>
    <submittedName>
        <fullName evidence="2">Type VII secretion target</fullName>
    </submittedName>
</protein>
<name>A0ABT5G1R1_9ACTN</name>
<evidence type="ECO:0000313" key="2">
    <source>
        <dbReference type="EMBL" id="MDC2958779.1"/>
    </source>
</evidence>
<feature type="region of interest" description="Disordered" evidence="1">
    <location>
        <begin position="76"/>
        <end position="163"/>
    </location>
</feature>
<proteinExistence type="predicted"/>
<dbReference type="Proteomes" id="UP001221328">
    <property type="component" value="Unassembled WGS sequence"/>
</dbReference>
<organism evidence="2 3">
    <name type="scientific">Streptomyces gilvifuscus</name>
    <dbReference type="NCBI Taxonomy" id="1550617"/>
    <lineage>
        <taxon>Bacteria</taxon>
        <taxon>Bacillati</taxon>
        <taxon>Actinomycetota</taxon>
        <taxon>Actinomycetes</taxon>
        <taxon>Kitasatosporales</taxon>
        <taxon>Streptomycetaceae</taxon>
        <taxon>Streptomyces</taxon>
    </lineage>
</organism>
<reference evidence="2 3" key="1">
    <citation type="journal article" date="2015" name="Int. J. Syst. Evol. Microbiol.">
        <title>Streptomyces gilvifuscus sp. nov., an actinomycete that produces antibacterial compounds isolated from soil.</title>
        <authorList>
            <person name="Nguyen T.M."/>
            <person name="Kim J."/>
        </authorList>
    </citation>
    <scope>NUCLEOTIDE SEQUENCE [LARGE SCALE GENOMIC DNA]</scope>
    <source>
        <strain evidence="2 3">T113</strain>
    </source>
</reference>
<accession>A0ABT5G1R1</accession>
<keyword evidence="3" id="KW-1185">Reference proteome</keyword>
<evidence type="ECO:0000313" key="3">
    <source>
        <dbReference type="Proteomes" id="UP001221328"/>
    </source>
</evidence>
<gene>
    <name evidence="2" type="ORF">PO587_30500</name>
</gene>
<dbReference type="RefSeq" id="WP_272177430.1">
    <property type="nucleotide sequence ID" value="NZ_JAQOSK010000013.1"/>
</dbReference>
<dbReference type="EMBL" id="JAQOSK010000013">
    <property type="protein sequence ID" value="MDC2958779.1"/>
    <property type="molecule type" value="Genomic_DNA"/>
</dbReference>
<comment type="caution">
    <text evidence="2">The sequence shown here is derived from an EMBL/GenBank/DDBJ whole genome shotgun (WGS) entry which is preliminary data.</text>
</comment>
<feature type="compositionally biased region" description="Polar residues" evidence="1">
    <location>
        <begin position="138"/>
        <end position="163"/>
    </location>
</feature>
<sequence length="163" mass="16734">MSQGTNVDPAELRASAGACDGIATTMKPPADKAVKEADTAGGSLTGWSMGPALTELATSWKPALDGLHARVEAGGANLRSSADGHEWNDERASQDFEHTGTDTATQATPGAMPAVLRPSVSESHPVAHDGATPPDPRTSYSTNMPTYDDTVTTGPTPATNDFG</sequence>
<evidence type="ECO:0000256" key="1">
    <source>
        <dbReference type="SAM" id="MobiDB-lite"/>
    </source>
</evidence>